<dbReference type="InterPro" id="IPR057365">
    <property type="entry name" value="URGCP"/>
</dbReference>
<dbReference type="Pfam" id="PF25683">
    <property type="entry name" value="URGCP_GTPase"/>
    <property type="match status" value="1"/>
</dbReference>
<dbReference type="PROSITE" id="PS51717">
    <property type="entry name" value="G_VLIG"/>
    <property type="match status" value="1"/>
</dbReference>
<accession>A0A8C4SJU6</accession>
<dbReference type="InterPro" id="IPR058641">
    <property type="entry name" value="GVIN1_dom"/>
</dbReference>
<dbReference type="Pfam" id="PF25496">
    <property type="entry name" value="URGCP"/>
    <property type="match status" value="1"/>
</dbReference>
<dbReference type="GO" id="GO:0005525">
    <property type="term" value="F:GTP binding"/>
    <property type="evidence" value="ECO:0007669"/>
    <property type="project" value="InterPro"/>
</dbReference>
<protein>
    <submittedName>
        <fullName evidence="4">Interferon-induced very large GTPase 1-like</fullName>
    </submittedName>
</protein>
<comment type="similarity">
    <text evidence="1">Belongs to the TRAFAC class dynamin-like GTPase superfamily. Very large inducible GTPase (VLIG) family.</text>
</comment>
<keyword evidence="5" id="KW-1185">Reference proteome</keyword>
<reference evidence="4" key="3">
    <citation type="submission" date="2025-09" db="UniProtKB">
        <authorList>
            <consortium name="Ensembl"/>
        </authorList>
    </citation>
    <scope>IDENTIFICATION</scope>
</reference>
<feature type="signal peptide" evidence="2">
    <location>
        <begin position="1"/>
        <end position="20"/>
    </location>
</feature>
<proteinExistence type="inferred from homology"/>
<feature type="chain" id="PRO_5034184747" evidence="2">
    <location>
        <begin position="21"/>
        <end position="2302"/>
    </location>
</feature>
<dbReference type="Proteomes" id="UP000694620">
    <property type="component" value="Chromosome 12"/>
</dbReference>
<evidence type="ECO:0000313" key="4">
    <source>
        <dbReference type="Ensembl" id="ENSECRP00000017569.1"/>
    </source>
</evidence>
<dbReference type="Pfam" id="PF25974">
    <property type="entry name" value="URGCP_9th"/>
    <property type="match status" value="1"/>
</dbReference>
<dbReference type="InterPro" id="IPR030383">
    <property type="entry name" value="G_VLIG_dom"/>
</dbReference>
<dbReference type="SUPFAM" id="SSF52540">
    <property type="entry name" value="P-loop containing nucleoside triphosphate hydrolases"/>
    <property type="match status" value="1"/>
</dbReference>
<evidence type="ECO:0000313" key="5">
    <source>
        <dbReference type="Proteomes" id="UP000694620"/>
    </source>
</evidence>
<feature type="domain" description="VLIG-type G" evidence="3">
    <location>
        <begin position="1302"/>
        <end position="1547"/>
    </location>
</feature>
<sequence length="2302" mass="265498">MCSIFLILFLLKPAGKRTDALAPFFFYNMHNTKMTQSLVVESSSDGLALQGVLYSNSLSDLFKKRSRMIETPKKPKCFLIPEEYWEINEEFESFSQEKHTKTLIEMGEYSILQEIKDDLGKTNINNETISCNSSDEGCNETFFCVWDIYLCPKAICTFSLEDLTLSDSVISSLKKLESCRSQEEKDKQCKSILETYGSHISTSNVFGGIFWLKMESVKFPEELRPTRRELIEELINSQLDFENSTQLFSDVTVYKHLLRREYDESHLKNTIVSIQTSGGPNDSTTFSHWITGLHSDSRNWKVIDRGLRDRLLPIWKIMTLNHKKDFQDSESLANIMKMYWEQNTGLQDNSVELEKIIKTEEIIKRLTEGAIEWNKVLDSEFEEKCADYVAEYTKVHFQVHQLYSDWTNYTQQEILTSHREVQKFLIRAVNHLDSKPGPPPLYKFLLEQISNLTGQREVLETEDFSEYGNALCILRKYHKISYMETFQNFEAAKEFFLNTKKQTTEAHFQIPGAQAIFAYNIYISLLQLKTLIEKMGQRFHRGLVSACFYPFLGRQEKIPRTDLSQAEWQSIVDLIYEMENYVQQLMDMTTEMGQAFVFSVALRSEGYFPSLDSKKGETIELLEVLLEEMGSELSPVIKNMIEKKCKERNPDFKQLKEELTILKKKSISEKEKLESQFGKIHKLICNSTGNDSKVQDKKSPILAKVKNEVVQILGLEKYWEKKFSSTDLKSIDSVALELNKPHRPEDIPWYFIQKLLMSHSDAVKVKCAQSESSTNASDDNDDNFDALFLLESDNKTCLNPLDVIVTVLMCSDPFVQQELVLNMSMCQFAVPLLLPNSDGGPIFLLWAMRSIIKKWYQRSHKDSSSIVECSIATYPMHVITFIRIGENRHSKSAFLNCLLSASQYHHSFFLHHDMEGGNSPRKISNGLVEMTWYLPTGREILDVFLEPFAAINVRGDAKSFLKEVQFLAEVSSAIFIFVGNIGEEQKNMTQSLQRSTAKIFCLLDPPNYGQATVKKSIDEWSAQLHIPKDQIIIRARKKDAELICDVRSAITKIQASKENVISLEAMSHIARDHGFQIDEDYSPCQTGKHKAAKVLAGLSMGNIAEFKDKMLPFQGPTWKEYSEIEKESLRLKNIGHKSQLEYSRELEQKKTAIRHKQMKNDMSSAMEIFIETVLRSTKEEKLFFLHWMKLKLDSLSSASLPSIREKLKRHQNESSEQKNLVKMLSSSSLGLEHFVREIGQVYEAFVVSGSKLNSDLSRLPEMAAEMLLNGFPVEIIDGNVSNIPLTWVSNILQEVKKKTRSTTRIFVLSVLGVQSTGKSTLLNTLFGLQFAVGAGRCTCGAFMQLIHIDGNLKQELGCDYILVIDTEGLRAPELIGITNKYEHDNEIATLIIGLSDVTLVNVSSESTAEMQDILQIVVHALIRMKEVGKKPTIYFIHQNVSDISVRDKDLLGVTQLLTRLDAVTQAAAKQEHKEATYFKFSDVIQYDPAKRTKYIPSLWHGIPPMAAVSTGYSEYAFELKKDLVDFIREQRKSYIPSTIDSFIMLMEELSNAVKSEDFIFSFRNSIAADAFAKLFSQCSDWTWEIQQRFIEWTEKVQVRIKNCQKTDCLLDELKQEVTVLANEEESKVLEKLASYYLKDIDNKQLIQPYKLYFEQNLQAVCQQLKNNAHSKCEIYMHTWLSQNIFQKVLIEYEDKIQEKVDKLVKEINNSGKQLNEGELHKAFEEMWSSTVTSIKCPENQVNIMGDMEKCLLGNDVKRKFFKINLGEKVLRGMGSQTFYVSEKHVKHSMPWISKAHIKQVQKISSNFINYSILNFHSGEDKSRGQLARNQSQTRLKKEQKLADTIIQECEKYIHRMISKKDVDYDPNYCTGVVREIEKQINKLGEQSRRLTEQFHTDLKLHICVMAVKKFQEKHDMFNQQNDPALILNAKKKDYWKAFSDLCDKRDQSQKAAKSFCNLCLKPSLIKEIQWHLSLSIVTYLRNICAPLILKNTLYFQLALLLDLHRRDTFKDYISYIKDYDQFALDFLQQIVEKSCRHELNGKSRFHVMAQDIAADVLDKAKKCMDKVNAEKANTAKQLIELFLTALEGNLVIQKEKIHDILPRNILNVAQFRTDLFDAILSLEKELLKEIEDWEIQVQDLPVVPHQQLYSILGTCTEKCPFCGVPCEHQGENHQHFSRYHRALAVNNTPPEMLPFKTTLKKISALLTFNLDQSTMNCMSRNIHVKSCSASPLESNNWGELYKDQSSVYWRFVLKRYQKQFAQYYYSKPAEVKEKITWKEVEADLQKVYKLNVEDIWLELGKQ</sequence>
<dbReference type="InterPro" id="IPR052986">
    <property type="entry name" value="VLIG_GTPase"/>
</dbReference>
<dbReference type="InterPro" id="IPR027417">
    <property type="entry name" value="P-loop_NTPase"/>
</dbReference>
<reference evidence="4" key="2">
    <citation type="submission" date="2025-08" db="UniProtKB">
        <authorList>
            <consortium name="Ensembl"/>
        </authorList>
    </citation>
    <scope>IDENTIFICATION</scope>
</reference>
<reference evidence="4" key="1">
    <citation type="submission" date="2021-06" db="EMBL/GenBank/DDBJ databases">
        <authorList>
            <consortium name="Wellcome Sanger Institute Data Sharing"/>
        </authorList>
    </citation>
    <scope>NUCLEOTIDE SEQUENCE [LARGE SCALE GENOMIC DNA]</scope>
</reference>
<keyword evidence="2" id="KW-0732">Signal</keyword>
<dbReference type="PANTHER" id="PTHR14819">
    <property type="entry name" value="GTP-BINDING"/>
    <property type="match status" value="1"/>
</dbReference>
<organism evidence="4 5">
    <name type="scientific">Erpetoichthys calabaricus</name>
    <name type="common">Rope fish</name>
    <name type="synonym">Calamoichthys calabaricus</name>
    <dbReference type="NCBI Taxonomy" id="27687"/>
    <lineage>
        <taxon>Eukaryota</taxon>
        <taxon>Metazoa</taxon>
        <taxon>Chordata</taxon>
        <taxon>Craniata</taxon>
        <taxon>Vertebrata</taxon>
        <taxon>Euteleostomi</taxon>
        <taxon>Actinopterygii</taxon>
        <taxon>Polypteriformes</taxon>
        <taxon>Polypteridae</taxon>
        <taxon>Erpetoichthys</taxon>
    </lineage>
</organism>
<evidence type="ECO:0000256" key="1">
    <source>
        <dbReference type="ARBA" id="ARBA00006828"/>
    </source>
</evidence>
<dbReference type="Gene3D" id="3.40.50.300">
    <property type="entry name" value="P-loop containing nucleotide triphosphate hydrolases"/>
    <property type="match status" value="1"/>
</dbReference>
<name>A0A8C4SJU6_ERPCA</name>
<dbReference type="GeneTree" id="ENSGT00940000154390"/>
<evidence type="ECO:0000259" key="3">
    <source>
        <dbReference type="PROSITE" id="PS51717"/>
    </source>
</evidence>
<dbReference type="Ensembl" id="ENSECRT00000017915.1">
    <property type="protein sequence ID" value="ENSECRP00000017569.1"/>
    <property type="gene ID" value="ENSECRG00000011722.1"/>
</dbReference>
<gene>
    <name evidence="4" type="primary">LOC114661771</name>
</gene>
<dbReference type="PANTHER" id="PTHR14819:SF9">
    <property type="entry name" value="UP-REGULATOR OF CELL PROLIFERATION-LIKE"/>
    <property type="match status" value="1"/>
</dbReference>
<evidence type="ECO:0000256" key="2">
    <source>
        <dbReference type="SAM" id="SignalP"/>
    </source>
</evidence>